<evidence type="ECO:0000313" key="10">
    <source>
        <dbReference type="Proteomes" id="UP000004810"/>
    </source>
</evidence>
<keyword evidence="2" id="KW-0813">Transport</keyword>
<comment type="subcellular location">
    <subcellularLocation>
        <location evidence="1">Membrane</location>
        <topology evidence="1">Multi-pass membrane protein</topology>
    </subcellularLocation>
</comment>
<dbReference type="Proteomes" id="UP000004810">
    <property type="component" value="Unassembled WGS sequence"/>
</dbReference>
<gene>
    <name evidence="9" type="ORF">WUBG_10637</name>
</gene>
<evidence type="ECO:0000256" key="3">
    <source>
        <dbReference type="ARBA" id="ARBA00022692"/>
    </source>
</evidence>
<accession>J9AVB2</accession>
<keyword evidence="5" id="KW-0406">Ion transport</keyword>
<evidence type="ECO:0000256" key="2">
    <source>
        <dbReference type="ARBA" id="ARBA00022448"/>
    </source>
</evidence>
<keyword evidence="4" id="KW-1133">Transmembrane helix</keyword>
<evidence type="ECO:0000256" key="6">
    <source>
        <dbReference type="ARBA" id="ARBA00023136"/>
    </source>
</evidence>
<dbReference type="GO" id="GO:0016020">
    <property type="term" value="C:membrane"/>
    <property type="evidence" value="ECO:0007669"/>
    <property type="project" value="UniProtKB-SubCell"/>
</dbReference>
<evidence type="ECO:0000256" key="1">
    <source>
        <dbReference type="ARBA" id="ARBA00004141"/>
    </source>
</evidence>
<evidence type="ECO:0000256" key="5">
    <source>
        <dbReference type="ARBA" id="ARBA00023065"/>
    </source>
</evidence>
<dbReference type="AlphaFoldDB" id="J9AVB2"/>
<evidence type="ECO:0000256" key="4">
    <source>
        <dbReference type="ARBA" id="ARBA00022989"/>
    </source>
</evidence>
<keyword evidence="7" id="KW-0407">Ion channel</keyword>
<organism evidence="9 10">
    <name type="scientific">Wuchereria bancrofti</name>
    <dbReference type="NCBI Taxonomy" id="6293"/>
    <lineage>
        <taxon>Eukaryota</taxon>
        <taxon>Metazoa</taxon>
        <taxon>Ecdysozoa</taxon>
        <taxon>Nematoda</taxon>
        <taxon>Chromadorea</taxon>
        <taxon>Rhabditida</taxon>
        <taxon>Spirurina</taxon>
        <taxon>Spiruromorpha</taxon>
        <taxon>Filarioidea</taxon>
        <taxon>Onchocercidae</taxon>
        <taxon>Wuchereria</taxon>
    </lineage>
</organism>
<evidence type="ECO:0000259" key="8">
    <source>
        <dbReference type="Pfam" id="PF02888"/>
    </source>
</evidence>
<dbReference type="GO" id="GO:0005516">
    <property type="term" value="F:calmodulin binding"/>
    <property type="evidence" value="ECO:0007669"/>
    <property type="project" value="InterPro"/>
</dbReference>
<keyword evidence="3" id="KW-0812">Transmembrane</keyword>
<dbReference type="SUPFAM" id="SSF81327">
    <property type="entry name" value="Small-conductance potassium channel"/>
    <property type="match status" value="1"/>
</dbReference>
<evidence type="ECO:0000313" key="9">
    <source>
        <dbReference type="EMBL" id="EJW78455.1"/>
    </source>
</evidence>
<dbReference type="EMBL" id="ADBV01006547">
    <property type="protein sequence ID" value="EJW78455.1"/>
    <property type="molecule type" value="Genomic_DNA"/>
</dbReference>
<dbReference type="InterPro" id="IPR004178">
    <property type="entry name" value="CaM-bd_dom"/>
</dbReference>
<dbReference type="GO" id="GO:0016286">
    <property type="term" value="F:small conductance calcium-activated potassium channel activity"/>
    <property type="evidence" value="ECO:0007669"/>
    <property type="project" value="InterPro"/>
</dbReference>
<name>J9AVB2_WUCBA</name>
<sequence length="114" mass="13033">MHQRKFLVAIYALRKVKRDQRKLAENSVSLGDVAKTTSNTYEMVHDVQNNQEGLSLRMTAMEYQLADINRELSALVEFLRPNRILKNASLTTSGIINSHDNTVRRRCNAVEVES</sequence>
<proteinExistence type="predicted"/>
<reference evidence="10" key="1">
    <citation type="submission" date="2012-08" db="EMBL/GenBank/DDBJ databases">
        <title>The Genome Sequence of Wuchereria bancrofti.</title>
        <authorList>
            <person name="Nutman T.B."/>
            <person name="Fink D.L."/>
            <person name="Russ C."/>
            <person name="Young S."/>
            <person name="Zeng Q."/>
            <person name="Koehrsen M."/>
            <person name="Alvarado L."/>
            <person name="Berlin A."/>
            <person name="Chapman S.B."/>
            <person name="Chen Z."/>
            <person name="Freedman E."/>
            <person name="Gellesch M."/>
            <person name="Goldberg J."/>
            <person name="Griggs A."/>
            <person name="Gujja S."/>
            <person name="Heilman E.R."/>
            <person name="Heiman D."/>
            <person name="Hepburn T."/>
            <person name="Howarth C."/>
            <person name="Jen D."/>
            <person name="Larson L."/>
            <person name="Lewis B."/>
            <person name="Mehta T."/>
            <person name="Park D."/>
            <person name="Pearson M."/>
            <person name="Roberts A."/>
            <person name="Saif S."/>
            <person name="Shea T."/>
            <person name="Shenoy N."/>
            <person name="Sisk P."/>
            <person name="Stolte C."/>
            <person name="Sykes S."/>
            <person name="Walk T."/>
            <person name="White J."/>
            <person name="Yandava C."/>
            <person name="Haas B."/>
            <person name="Henn M.R."/>
            <person name="Nusbaum C."/>
            <person name="Birren B."/>
        </authorList>
    </citation>
    <scope>NUCLEOTIDE SEQUENCE [LARGE SCALE GENOMIC DNA]</scope>
    <source>
        <strain evidence="10">NA</strain>
    </source>
</reference>
<dbReference type="InterPro" id="IPR036122">
    <property type="entry name" value="CaM-bd_dom_sf"/>
</dbReference>
<feature type="domain" description="Calmodulin-binding" evidence="8">
    <location>
        <begin position="2"/>
        <end position="36"/>
    </location>
</feature>
<dbReference type="InterPro" id="IPR015449">
    <property type="entry name" value="K_chnl_Ca-activ_SK"/>
</dbReference>
<dbReference type="Pfam" id="PF02888">
    <property type="entry name" value="CaMBD"/>
    <property type="match status" value="1"/>
</dbReference>
<dbReference type="PANTHER" id="PTHR10153">
    <property type="entry name" value="SMALL CONDUCTANCE CALCIUM-ACTIVATED POTASSIUM CHANNEL"/>
    <property type="match status" value="1"/>
</dbReference>
<keyword evidence="6" id="KW-0472">Membrane</keyword>
<dbReference type="Gene3D" id="1.10.287.70">
    <property type="match status" value="1"/>
</dbReference>
<protein>
    <recommendedName>
        <fullName evidence="8">Calmodulin-binding domain-containing protein</fullName>
    </recommendedName>
</protein>
<comment type="caution">
    <text evidence="9">The sequence shown here is derived from an EMBL/GenBank/DDBJ whole genome shotgun (WGS) entry which is preliminary data.</text>
</comment>
<evidence type="ECO:0000256" key="7">
    <source>
        <dbReference type="ARBA" id="ARBA00023303"/>
    </source>
</evidence>